<reference evidence="3 4" key="1">
    <citation type="submission" date="2018-07" db="EMBL/GenBank/DDBJ databases">
        <title>Draft genome of the type strain Streptomyces armeniacus ATCC 15676.</title>
        <authorList>
            <person name="Labana P."/>
            <person name="Gosse J.T."/>
            <person name="Boddy C.N."/>
        </authorList>
    </citation>
    <scope>NUCLEOTIDE SEQUENCE [LARGE SCALE GENOMIC DNA]</scope>
    <source>
        <strain evidence="3 4">ATCC 15676</strain>
    </source>
</reference>
<name>A0A345XN21_9ACTN</name>
<gene>
    <name evidence="3" type="ORF">DVA86_10640</name>
</gene>
<keyword evidence="4" id="KW-1185">Reference proteome</keyword>
<feature type="domain" description="Purine catabolism PurC-like" evidence="2">
    <location>
        <begin position="33"/>
        <end position="94"/>
    </location>
</feature>
<dbReference type="RefSeq" id="WP_208877651.1">
    <property type="nucleotide sequence ID" value="NZ_CP031320.1"/>
</dbReference>
<dbReference type="Proteomes" id="UP000254425">
    <property type="component" value="Chromosome"/>
</dbReference>
<feature type="region of interest" description="Disordered" evidence="1">
    <location>
        <begin position="100"/>
        <end position="155"/>
    </location>
</feature>
<evidence type="ECO:0000259" key="2">
    <source>
        <dbReference type="Pfam" id="PF07905"/>
    </source>
</evidence>
<evidence type="ECO:0000313" key="4">
    <source>
        <dbReference type="Proteomes" id="UP000254425"/>
    </source>
</evidence>
<evidence type="ECO:0000313" key="3">
    <source>
        <dbReference type="EMBL" id="AXK33037.1"/>
    </source>
</evidence>
<dbReference type="KEGG" id="sarm:DVA86_10640"/>
<protein>
    <recommendedName>
        <fullName evidence="2">Purine catabolism PurC-like domain-containing protein</fullName>
    </recommendedName>
</protein>
<dbReference type="EMBL" id="CP031320">
    <property type="protein sequence ID" value="AXK33037.1"/>
    <property type="molecule type" value="Genomic_DNA"/>
</dbReference>
<proteinExistence type="predicted"/>
<dbReference type="InterPro" id="IPR012914">
    <property type="entry name" value="PucR_dom"/>
</dbReference>
<sequence length="155" mass="16069">MGRRGRVQRVPEPLQVDGEGAAPAERDDGEEQEDLLGRTVRWAHVSQLTDLTGLLRGGELVLTTADALRGGAVRPSAYLAGLAAAGAAGLGGDLPAAAARATPAPVPDRGGGHTPYGGRRTGRSRRWALRSEPAAGPRVRPYAAAPRTGRRSPGR</sequence>
<evidence type="ECO:0000256" key="1">
    <source>
        <dbReference type="SAM" id="MobiDB-lite"/>
    </source>
</evidence>
<feature type="region of interest" description="Disordered" evidence="1">
    <location>
        <begin position="1"/>
        <end position="35"/>
    </location>
</feature>
<organism evidence="3 4">
    <name type="scientific">Streptomyces armeniacus</name>
    <dbReference type="NCBI Taxonomy" id="83291"/>
    <lineage>
        <taxon>Bacteria</taxon>
        <taxon>Bacillati</taxon>
        <taxon>Actinomycetota</taxon>
        <taxon>Actinomycetes</taxon>
        <taxon>Kitasatosporales</taxon>
        <taxon>Streptomycetaceae</taxon>
        <taxon>Streptomyces</taxon>
    </lineage>
</organism>
<dbReference type="Pfam" id="PF07905">
    <property type="entry name" value="PucR"/>
    <property type="match status" value="1"/>
</dbReference>
<dbReference type="AlphaFoldDB" id="A0A345XN21"/>
<accession>A0A345XN21</accession>